<feature type="compositionally biased region" description="Pro residues" evidence="6">
    <location>
        <begin position="160"/>
        <end position="174"/>
    </location>
</feature>
<dbReference type="GO" id="GO:0005634">
    <property type="term" value="C:nucleus"/>
    <property type="evidence" value="ECO:0007669"/>
    <property type="project" value="UniProtKB-SubCell"/>
</dbReference>
<dbReference type="InterPro" id="IPR004827">
    <property type="entry name" value="bZIP"/>
</dbReference>
<organism evidence="9">
    <name type="scientific">Schizophyllum commune (strain H4-8 / FGSC 9210)</name>
    <name type="common">Split gill fungus</name>
    <dbReference type="NCBI Taxonomy" id="578458"/>
    <lineage>
        <taxon>Eukaryota</taxon>
        <taxon>Fungi</taxon>
        <taxon>Dikarya</taxon>
        <taxon>Basidiomycota</taxon>
        <taxon>Agaricomycotina</taxon>
        <taxon>Agaricomycetes</taxon>
        <taxon>Agaricomycetidae</taxon>
        <taxon>Agaricales</taxon>
        <taxon>Schizophyllaceae</taxon>
        <taxon>Schizophyllum</taxon>
    </lineage>
</organism>
<dbReference type="CDD" id="cd14705">
    <property type="entry name" value="bZIP_Zip1"/>
    <property type="match status" value="1"/>
</dbReference>
<evidence type="ECO:0000256" key="6">
    <source>
        <dbReference type="SAM" id="MobiDB-lite"/>
    </source>
</evidence>
<dbReference type="PANTHER" id="PTHR13044:SF14">
    <property type="entry name" value="CRYPTOCEPHAL, ISOFORM A"/>
    <property type="match status" value="1"/>
</dbReference>
<dbReference type="InParanoid" id="D8QBM3"/>
<gene>
    <name evidence="8" type="ORF">SCHCODRAFT_257931</name>
</gene>
<dbReference type="PROSITE" id="PS00036">
    <property type="entry name" value="BZIP_BASIC"/>
    <property type="match status" value="1"/>
</dbReference>
<evidence type="ECO:0000256" key="3">
    <source>
        <dbReference type="ARBA" id="ARBA00023125"/>
    </source>
</evidence>
<dbReference type="VEuPathDB" id="FungiDB:SCHCODRAFT_01157466"/>
<evidence type="ECO:0000259" key="7">
    <source>
        <dbReference type="PROSITE" id="PS50217"/>
    </source>
</evidence>
<feature type="compositionally biased region" description="Low complexity" evidence="6">
    <location>
        <begin position="188"/>
        <end position="201"/>
    </location>
</feature>
<dbReference type="GeneID" id="9592242"/>
<dbReference type="Proteomes" id="UP000007431">
    <property type="component" value="Unassembled WGS sequence"/>
</dbReference>
<dbReference type="HOGENOM" id="CLU_070132_0_0_1"/>
<feature type="compositionally biased region" description="Pro residues" evidence="6">
    <location>
        <begin position="115"/>
        <end position="135"/>
    </location>
</feature>
<keyword evidence="5" id="KW-0539">Nucleus</keyword>
<dbReference type="SUPFAM" id="SSF57959">
    <property type="entry name" value="Leucine zipper domain"/>
    <property type="match status" value="1"/>
</dbReference>
<dbReference type="EMBL" id="GL377309">
    <property type="protein sequence ID" value="EFI94377.1"/>
    <property type="molecule type" value="Genomic_DNA"/>
</dbReference>
<protein>
    <submittedName>
        <fullName evidence="8">Expressed protein</fullName>
    </submittedName>
</protein>
<keyword evidence="2" id="KW-0805">Transcription regulation</keyword>
<feature type="compositionally biased region" description="Low complexity" evidence="6">
    <location>
        <begin position="136"/>
        <end position="159"/>
    </location>
</feature>
<dbReference type="Pfam" id="PF07716">
    <property type="entry name" value="bZIP_2"/>
    <property type="match status" value="1"/>
</dbReference>
<dbReference type="GO" id="GO:0001228">
    <property type="term" value="F:DNA-binding transcription activator activity, RNA polymerase II-specific"/>
    <property type="evidence" value="ECO:0007669"/>
    <property type="project" value="TreeGrafter"/>
</dbReference>
<dbReference type="eggNOG" id="ENOG502S7ZI">
    <property type="taxonomic scope" value="Eukaryota"/>
</dbReference>
<evidence type="ECO:0000313" key="8">
    <source>
        <dbReference type="EMBL" id="EFI94377.1"/>
    </source>
</evidence>
<evidence type="ECO:0000256" key="4">
    <source>
        <dbReference type="ARBA" id="ARBA00023163"/>
    </source>
</evidence>
<keyword evidence="9" id="KW-1185">Reference proteome</keyword>
<feature type="region of interest" description="Disordered" evidence="6">
    <location>
        <begin position="268"/>
        <end position="287"/>
    </location>
</feature>
<dbReference type="PROSITE" id="PS50217">
    <property type="entry name" value="BZIP"/>
    <property type="match status" value="1"/>
</dbReference>
<evidence type="ECO:0000256" key="5">
    <source>
        <dbReference type="ARBA" id="ARBA00023242"/>
    </source>
</evidence>
<feature type="region of interest" description="Disordered" evidence="6">
    <location>
        <begin position="115"/>
        <end position="223"/>
    </location>
</feature>
<dbReference type="RefSeq" id="XP_003029280.1">
    <property type="nucleotide sequence ID" value="XM_003029234.1"/>
</dbReference>
<dbReference type="SMART" id="SM00338">
    <property type="entry name" value="BRLZ"/>
    <property type="match status" value="1"/>
</dbReference>
<comment type="subcellular location">
    <subcellularLocation>
        <location evidence="1">Nucleus</location>
    </subcellularLocation>
</comment>
<keyword evidence="3" id="KW-0238">DNA-binding</keyword>
<dbReference type="STRING" id="578458.D8QBM3"/>
<dbReference type="AlphaFoldDB" id="D8QBM3"/>
<dbReference type="Gene3D" id="1.20.5.170">
    <property type="match status" value="1"/>
</dbReference>
<dbReference type="PANTHER" id="PTHR13044">
    <property type="entry name" value="ACTIVATING TRANSCRIPTION FACTOR ATF 4/5"/>
    <property type="match status" value="1"/>
</dbReference>
<dbReference type="KEGG" id="scm:SCHCO_01157466"/>
<evidence type="ECO:0000256" key="2">
    <source>
        <dbReference type="ARBA" id="ARBA00023015"/>
    </source>
</evidence>
<dbReference type="OMA" id="ESAFHDR"/>
<evidence type="ECO:0000313" key="9">
    <source>
        <dbReference type="Proteomes" id="UP000007431"/>
    </source>
</evidence>
<dbReference type="InterPro" id="IPR046347">
    <property type="entry name" value="bZIP_sf"/>
</dbReference>
<proteinExistence type="predicted"/>
<evidence type="ECO:0000256" key="1">
    <source>
        <dbReference type="ARBA" id="ARBA00004123"/>
    </source>
</evidence>
<dbReference type="OrthoDB" id="1939598at2759"/>
<name>D8QBM3_SCHCM</name>
<dbReference type="GO" id="GO:0000977">
    <property type="term" value="F:RNA polymerase II transcription regulatory region sequence-specific DNA binding"/>
    <property type="evidence" value="ECO:0007669"/>
    <property type="project" value="TreeGrafter"/>
</dbReference>
<keyword evidence="4" id="KW-0804">Transcription</keyword>
<sequence>MPSHLAGLNEIHTPPSAADQDLLNVPDLSAQLDLWTNLAFQNVDSPVLDKLQHVEKDGSDSDETELHGVDAATAALRDGHSNVVTGTDIGSNVSRYQLQSQFDLNALLASFPFQQYPPVPPPQPLPQQQYAPPPASAQQAASISQFLALHGLAPSMGPSTPLPPAPAPTPAPEPPVKRQRTRRASVEASTPTPDLTTPLSATEDKRKRNTAASARFRQKKKEREVALESKAKELEARVTELERECEGLRRENGWLKGLVVGVTGVAAPPVMTPALSSGAKRSREDDA</sequence>
<accession>D8QBM3</accession>
<feature type="domain" description="BZIP" evidence="7">
    <location>
        <begin position="203"/>
        <end position="262"/>
    </location>
</feature>
<reference evidence="8 9" key="1">
    <citation type="journal article" date="2010" name="Nat. Biotechnol.">
        <title>Genome sequence of the model mushroom Schizophyllum commune.</title>
        <authorList>
            <person name="Ohm R.A."/>
            <person name="de Jong J.F."/>
            <person name="Lugones L.G."/>
            <person name="Aerts A."/>
            <person name="Kothe E."/>
            <person name="Stajich J.E."/>
            <person name="de Vries R.P."/>
            <person name="Record E."/>
            <person name="Levasseur A."/>
            <person name="Baker S.E."/>
            <person name="Bartholomew K.A."/>
            <person name="Coutinho P.M."/>
            <person name="Erdmann S."/>
            <person name="Fowler T.J."/>
            <person name="Gathman A.C."/>
            <person name="Lombard V."/>
            <person name="Henrissat B."/>
            <person name="Knabe N."/>
            <person name="Kuees U."/>
            <person name="Lilly W.W."/>
            <person name="Lindquist E."/>
            <person name="Lucas S."/>
            <person name="Magnuson J.K."/>
            <person name="Piumi F."/>
            <person name="Raudaskoski M."/>
            <person name="Salamov A."/>
            <person name="Schmutz J."/>
            <person name="Schwarze F.W.M.R."/>
            <person name="vanKuyk P.A."/>
            <person name="Horton J.S."/>
            <person name="Grigoriev I.V."/>
            <person name="Woesten H.A.B."/>
        </authorList>
    </citation>
    <scope>NUCLEOTIDE SEQUENCE [LARGE SCALE GENOMIC DNA]</scope>
    <source>
        <strain evidence="9">H4-8 / FGSC 9210</strain>
    </source>
</reference>